<reference evidence="1" key="1">
    <citation type="journal article" date="2010" name="Science">
        <title>Plasticity of animal genome architecture unmasked by rapid evolution of a pelagic tunicate.</title>
        <authorList>
            <person name="Denoeud F."/>
            <person name="Henriet S."/>
            <person name="Mungpakdee S."/>
            <person name="Aury J.M."/>
            <person name="Da Silva C."/>
            <person name="Brinkmann H."/>
            <person name="Mikhaleva J."/>
            <person name="Olsen L.C."/>
            <person name="Jubin C."/>
            <person name="Canestro C."/>
            <person name="Bouquet J.M."/>
            <person name="Danks G."/>
            <person name="Poulain J."/>
            <person name="Campsteijn C."/>
            <person name="Adamski M."/>
            <person name="Cross I."/>
            <person name="Yadetie F."/>
            <person name="Muffato M."/>
            <person name="Louis A."/>
            <person name="Butcher S."/>
            <person name="Tsagkogeorga G."/>
            <person name="Konrad A."/>
            <person name="Singh S."/>
            <person name="Jensen M.F."/>
            <person name="Cong E.H."/>
            <person name="Eikeseth-Otteraa H."/>
            <person name="Noel B."/>
            <person name="Anthouard V."/>
            <person name="Porcel B.M."/>
            <person name="Kachouri-Lafond R."/>
            <person name="Nishino A."/>
            <person name="Ugolini M."/>
            <person name="Chourrout P."/>
            <person name="Nishida H."/>
            <person name="Aasland R."/>
            <person name="Huzurbazar S."/>
            <person name="Westhof E."/>
            <person name="Delsuc F."/>
            <person name="Lehrach H."/>
            <person name="Reinhardt R."/>
            <person name="Weissenbach J."/>
            <person name="Roy S.W."/>
            <person name="Artiguenave F."/>
            <person name="Postlethwait J.H."/>
            <person name="Manak J.R."/>
            <person name="Thompson E.M."/>
            <person name="Jaillon O."/>
            <person name="Du Pasquier L."/>
            <person name="Boudinot P."/>
            <person name="Liberles D.A."/>
            <person name="Volff J.N."/>
            <person name="Philippe H."/>
            <person name="Lenhard B."/>
            <person name="Roest Crollius H."/>
            <person name="Wincker P."/>
            <person name="Chourrout D."/>
        </authorList>
    </citation>
    <scope>NUCLEOTIDE SEQUENCE [LARGE SCALE GENOMIC DNA]</scope>
</reference>
<accession>E4YCN1</accession>
<protein>
    <submittedName>
        <fullName evidence="1">Uncharacterized protein</fullName>
    </submittedName>
</protein>
<evidence type="ECO:0000313" key="1">
    <source>
        <dbReference type="EMBL" id="CBY33298.1"/>
    </source>
</evidence>
<dbReference type="Proteomes" id="UP000011014">
    <property type="component" value="Unassembled WGS sequence"/>
</dbReference>
<sequence length="185" mass="21026">MMTEDVSYKIFPSTDVNIRITATVLKKLENCAEERLSIIYEDKYWSQCGSSIFPSSPTLPEVVKAGTTLELHFPPNLSSWKFEVEWGQLQKIEENNDFDVNKGIEKQGGNFGKKFRFCRPTADPTKKFQGQADRSPIRRRFSPTADFVGDPDFPRLPILSATPISPTADFFSEIPRFSPISVMHI</sequence>
<organism evidence="1">
    <name type="scientific">Oikopleura dioica</name>
    <name type="common">Tunicate</name>
    <dbReference type="NCBI Taxonomy" id="34765"/>
    <lineage>
        <taxon>Eukaryota</taxon>
        <taxon>Metazoa</taxon>
        <taxon>Chordata</taxon>
        <taxon>Tunicata</taxon>
        <taxon>Appendicularia</taxon>
        <taxon>Copelata</taxon>
        <taxon>Oikopleuridae</taxon>
        <taxon>Oikopleura</taxon>
    </lineage>
</organism>
<proteinExistence type="predicted"/>
<dbReference type="AlphaFoldDB" id="E4YCN1"/>
<gene>
    <name evidence="1" type="ORF">GSOID_T00021201001</name>
</gene>
<dbReference type="EMBL" id="FN654407">
    <property type="protein sequence ID" value="CBY33298.1"/>
    <property type="molecule type" value="Genomic_DNA"/>
</dbReference>
<name>E4YCN1_OIKDI</name>